<evidence type="ECO:0000313" key="3">
    <source>
        <dbReference type="Proteomes" id="UP000623129"/>
    </source>
</evidence>
<feature type="compositionally biased region" description="Low complexity" evidence="1">
    <location>
        <begin position="40"/>
        <end position="59"/>
    </location>
</feature>
<reference evidence="2" key="1">
    <citation type="submission" date="2020-01" db="EMBL/GenBank/DDBJ databases">
        <title>Genome sequence of Kobresia littledalei, the first chromosome-level genome in the family Cyperaceae.</title>
        <authorList>
            <person name="Qu G."/>
        </authorList>
    </citation>
    <scope>NUCLEOTIDE SEQUENCE</scope>
    <source>
        <strain evidence="2">C.B.Clarke</strain>
        <tissue evidence="2">Leaf</tissue>
    </source>
</reference>
<accession>A0A833VI14</accession>
<sequence>MSLSYASIPFINPLSTDEKTARALSVERAKGKVKEKRRSPSASLSSAVSSRYLLRLSLSLPPPSNRHLILNPKGKVREKRRSPSASLPSAYFSRHSHLPTSILLHPPTSKL</sequence>
<organism evidence="2 3">
    <name type="scientific">Carex littledalei</name>
    <dbReference type="NCBI Taxonomy" id="544730"/>
    <lineage>
        <taxon>Eukaryota</taxon>
        <taxon>Viridiplantae</taxon>
        <taxon>Streptophyta</taxon>
        <taxon>Embryophyta</taxon>
        <taxon>Tracheophyta</taxon>
        <taxon>Spermatophyta</taxon>
        <taxon>Magnoliopsida</taxon>
        <taxon>Liliopsida</taxon>
        <taxon>Poales</taxon>
        <taxon>Cyperaceae</taxon>
        <taxon>Cyperoideae</taxon>
        <taxon>Cariceae</taxon>
        <taxon>Carex</taxon>
        <taxon>Carex subgen. Euthyceras</taxon>
    </lineage>
</organism>
<dbReference type="AlphaFoldDB" id="A0A833VI14"/>
<comment type="caution">
    <text evidence="2">The sequence shown here is derived from an EMBL/GenBank/DDBJ whole genome shotgun (WGS) entry which is preliminary data.</text>
</comment>
<feature type="region of interest" description="Disordered" evidence="1">
    <location>
        <begin position="27"/>
        <end position="91"/>
    </location>
</feature>
<evidence type="ECO:0000256" key="1">
    <source>
        <dbReference type="SAM" id="MobiDB-lite"/>
    </source>
</evidence>
<keyword evidence="3" id="KW-1185">Reference proteome</keyword>
<name>A0A833VI14_9POAL</name>
<proteinExistence type="predicted"/>
<dbReference type="Proteomes" id="UP000623129">
    <property type="component" value="Unassembled WGS sequence"/>
</dbReference>
<dbReference type="EMBL" id="SWLB01000004">
    <property type="protein sequence ID" value="KAF3339176.1"/>
    <property type="molecule type" value="Genomic_DNA"/>
</dbReference>
<evidence type="ECO:0000313" key="2">
    <source>
        <dbReference type="EMBL" id="KAF3339176.1"/>
    </source>
</evidence>
<gene>
    <name evidence="2" type="ORF">FCM35_KLT16647</name>
</gene>
<protein>
    <submittedName>
        <fullName evidence="2">Uncharacterized protein</fullName>
    </submittedName>
</protein>